<evidence type="ECO:0000256" key="1">
    <source>
        <dbReference type="SAM" id="Phobius"/>
    </source>
</evidence>
<gene>
    <name evidence="3" type="ORF">UU14_C0005G0038</name>
</gene>
<feature type="transmembrane region" description="Helical" evidence="1">
    <location>
        <begin position="95"/>
        <end position="119"/>
    </location>
</feature>
<organism evidence="3 4">
    <name type="scientific">Candidatus Roizmanbacteria bacterium GW2011_GWB1_40_7</name>
    <dbReference type="NCBI Taxonomy" id="1618482"/>
    <lineage>
        <taxon>Bacteria</taxon>
        <taxon>Candidatus Roizmaniibacteriota</taxon>
    </lineage>
</organism>
<proteinExistence type="predicted"/>
<evidence type="ECO:0000313" key="3">
    <source>
        <dbReference type="EMBL" id="KKR72470.1"/>
    </source>
</evidence>
<keyword evidence="1" id="KW-1133">Transmembrane helix</keyword>
<name>A0A0G0VKM4_9BACT</name>
<keyword evidence="1" id="KW-0472">Membrane</keyword>
<dbReference type="Proteomes" id="UP000034664">
    <property type="component" value="Unassembled WGS sequence"/>
</dbReference>
<protein>
    <submittedName>
        <fullName evidence="3">Uncharacterized protein</fullName>
    </submittedName>
</protein>
<comment type="caution">
    <text evidence="3">The sequence shown here is derived from an EMBL/GenBank/DDBJ whole genome shotgun (WGS) entry which is preliminary data.</text>
</comment>
<evidence type="ECO:0000256" key="2">
    <source>
        <dbReference type="SAM" id="SignalP"/>
    </source>
</evidence>
<feature type="signal peptide" evidence="2">
    <location>
        <begin position="1"/>
        <end position="27"/>
    </location>
</feature>
<reference evidence="3 4" key="1">
    <citation type="journal article" date="2015" name="Nature">
        <title>rRNA introns, odd ribosomes, and small enigmatic genomes across a large radiation of phyla.</title>
        <authorList>
            <person name="Brown C.T."/>
            <person name="Hug L.A."/>
            <person name="Thomas B.C."/>
            <person name="Sharon I."/>
            <person name="Castelle C.J."/>
            <person name="Singh A."/>
            <person name="Wilkins M.J."/>
            <person name="Williams K.H."/>
            <person name="Banfield J.F."/>
        </authorList>
    </citation>
    <scope>NUCLEOTIDE SEQUENCE [LARGE SCALE GENOMIC DNA]</scope>
</reference>
<keyword evidence="1" id="KW-0812">Transmembrane</keyword>
<keyword evidence="2" id="KW-0732">Signal</keyword>
<feature type="transmembrane region" description="Helical" evidence="1">
    <location>
        <begin position="139"/>
        <end position="160"/>
    </location>
</feature>
<sequence>MRFLSKLFLVCLLVASGYWLVASDVRAQPACDLCGFCQGGEAPAGYSECLQCLYEYDLDPSASLPIPDLPNPVNDKSWTVIGCVETTPGGFVVKALQFVTTVSGGIIFVILLYGSFLVLTSAGDPVQLTKGKSLIRSGIVALLLILFSVLILRFIGVTLLKIPGFE</sequence>
<evidence type="ECO:0000313" key="4">
    <source>
        <dbReference type="Proteomes" id="UP000034664"/>
    </source>
</evidence>
<dbReference type="AlphaFoldDB" id="A0A0G0VKM4"/>
<feature type="chain" id="PRO_5002534996" evidence="2">
    <location>
        <begin position="28"/>
        <end position="166"/>
    </location>
</feature>
<accession>A0A0G0VKM4</accession>
<dbReference type="EMBL" id="LBZM01000005">
    <property type="protein sequence ID" value="KKR72470.1"/>
    <property type="molecule type" value="Genomic_DNA"/>
</dbReference>